<dbReference type="Proteomes" id="UP000230390">
    <property type="component" value="Unassembled WGS sequence"/>
</dbReference>
<name>A0A2G8TFG6_9BURK</name>
<evidence type="ECO:0000313" key="3">
    <source>
        <dbReference type="Proteomes" id="UP000230390"/>
    </source>
</evidence>
<dbReference type="OrthoDB" id="8707306at2"/>
<organism evidence="2 3">
    <name type="scientific">Massilia eurypsychrophila</name>
    <dbReference type="NCBI Taxonomy" id="1485217"/>
    <lineage>
        <taxon>Bacteria</taxon>
        <taxon>Pseudomonadati</taxon>
        <taxon>Pseudomonadota</taxon>
        <taxon>Betaproteobacteria</taxon>
        <taxon>Burkholderiales</taxon>
        <taxon>Oxalobacteraceae</taxon>
        <taxon>Telluria group</taxon>
        <taxon>Massilia</taxon>
    </lineage>
</organism>
<keyword evidence="1" id="KW-0732">Signal</keyword>
<dbReference type="AlphaFoldDB" id="A0A2G8TFG6"/>
<evidence type="ECO:0000256" key="1">
    <source>
        <dbReference type="SAM" id="SignalP"/>
    </source>
</evidence>
<gene>
    <name evidence="2" type="ORF">CR105_12640</name>
</gene>
<feature type="chain" id="PRO_5013755433" evidence="1">
    <location>
        <begin position="29"/>
        <end position="166"/>
    </location>
</feature>
<proteinExistence type="predicted"/>
<dbReference type="EMBL" id="PDOC01000006">
    <property type="protein sequence ID" value="PIL44753.1"/>
    <property type="molecule type" value="Genomic_DNA"/>
</dbReference>
<feature type="signal peptide" evidence="1">
    <location>
        <begin position="1"/>
        <end position="28"/>
    </location>
</feature>
<accession>A0A2G8TFG6</accession>
<comment type="caution">
    <text evidence="2">The sequence shown here is derived from an EMBL/GenBank/DDBJ whole genome shotgun (WGS) entry which is preliminary data.</text>
</comment>
<reference evidence="2 3" key="1">
    <citation type="submission" date="2017-10" db="EMBL/GenBank/DDBJ databases">
        <title>Massilia psychrophilum sp. nov., a novel purple-pigmented bacterium isolated from Tianshan glacier, Xinjiang Municipality, China.</title>
        <authorList>
            <person name="Wang H."/>
        </authorList>
    </citation>
    <scope>NUCLEOTIDE SEQUENCE [LARGE SCALE GENOMIC DNA]</scope>
    <source>
        <strain evidence="2 3">JCM 30074</strain>
    </source>
</reference>
<dbReference type="RefSeq" id="WP_099788813.1">
    <property type="nucleotide sequence ID" value="NZ_JBHLYV010000004.1"/>
</dbReference>
<sequence length="166" mass="17177">MNRQPNRARRNRAHAIARHLLAAGVASALCLGAARAGTPVTLDFESVTNVVSGTLAPGDTVHNSYDACYRAGFRVQVRNSATAAAHDHGLVGARIDGGDPFGCLLAARPAHDSRYFAGLNDGALALSRNDHLAFTVDAVRFAFIGLTESGPVQLSLTGTLAGGGTL</sequence>
<evidence type="ECO:0000313" key="2">
    <source>
        <dbReference type="EMBL" id="PIL44753.1"/>
    </source>
</evidence>
<protein>
    <submittedName>
        <fullName evidence="2">Uncharacterized protein</fullName>
    </submittedName>
</protein>
<keyword evidence="3" id="KW-1185">Reference proteome</keyword>